<dbReference type="InterPro" id="IPR004474">
    <property type="entry name" value="LytR_CpsA_psr"/>
</dbReference>
<proteinExistence type="inferred from homology"/>
<gene>
    <name evidence="3" type="primary">brpA</name>
    <name evidence="3" type="ORF">SRIMR7_24520</name>
</gene>
<evidence type="ECO:0000259" key="2">
    <source>
        <dbReference type="Pfam" id="PF03816"/>
    </source>
</evidence>
<dbReference type="EMBL" id="CP094298">
    <property type="protein sequence ID" value="UNZ05326.1"/>
    <property type="molecule type" value="Genomic_DNA"/>
</dbReference>
<evidence type="ECO:0000313" key="4">
    <source>
        <dbReference type="Proteomes" id="UP000829494"/>
    </source>
</evidence>
<dbReference type="PANTHER" id="PTHR33392:SF6">
    <property type="entry name" value="POLYISOPRENYL-TEICHOIC ACID--PEPTIDOGLYCAN TEICHOIC ACID TRANSFERASE TAGU"/>
    <property type="match status" value="1"/>
</dbReference>
<evidence type="ECO:0000256" key="1">
    <source>
        <dbReference type="ARBA" id="ARBA00006068"/>
    </source>
</evidence>
<keyword evidence="4" id="KW-1185">Reference proteome</keyword>
<organism evidence="3 4">
    <name type="scientific">Streptomyces rimosus subsp. rimosus</name>
    <dbReference type="NCBI Taxonomy" id="132474"/>
    <lineage>
        <taxon>Bacteria</taxon>
        <taxon>Bacillati</taxon>
        <taxon>Actinomycetota</taxon>
        <taxon>Actinomycetes</taxon>
        <taxon>Kitasatosporales</taxon>
        <taxon>Streptomycetaceae</taxon>
        <taxon>Streptomyces</taxon>
    </lineage>
</organism>
<dbReference type="Gene3D" id="3.40.630.190">
    <property type="entry name" value="LCP protein"/>
    <property type="match status" value="1"/>
</dbReference>
<dbReference type="RefSeq" id="WP_003986365.1">
    <property type="nucleotide sequence ID" value="NZ_CP043497.1"/>
</dbReference>
<evidence type="ECO:0000313" key="3">
    <source>
        <dbReference type="EMBL" id="UNZ05326.1"/>
    </source>
</evidence>
<comment type="similarity">
    <text evidence="1">Belongs to the LytR/CpsA/Psr (LCP) family.</text>
</comment>
<reference evidence="3 4" key="1">
    <citation type="submission" date="2022-03" db="EMBL/GenBank/DDBJ databases">
        <title>Complete genome of Streptomyces rimosus ssp. rimosus R7 (=ATCC 10970).</title>
        <authorList>
            <person name="Beganovic S."/>
            <person name="Ruckert C."/>
            <person name="Busche T."/>
            <person name="Kalinowski J."/>
            <person name="Wittmann C."/>
        </authorList>
    </citation>
    <scope>NUCLEOTIDE SEQUENCE [LARGE SCALE GENOMIC DNA]</scope>
    <source>
        <strain evidence="3 4">R7</strain>
    </source>
</reference>
<dbReference type="InterPro" id="IPR050922">
    <property type="entry name" value="LytR/CpsA/Psr_CW_biosynth"/>
</dbReference>
<dbReference type="GeneID" id="66855560"/>
<protein>
    <submittedName>
        <fullName evidence="3">Biofilm regulatory protein A</fullName>
    </submittedName>
</protein>
<feature type="domain" description="Cell envelope-related transcriptional attenuator" evidence="2">
    <location>
        <begin position="82"/>
        <end position="223"/>
    </location>
</feature>
<accession>A0ABY3Z6A2</accession>
<dbReference type="Proteomes" id="UP000829494">
    <property type="component" value="Chromosome"/>
</dbReference>
<name>A0ABY3Z6A2_STRRM</name>
<dbReference type="NCBIfam" id="TIGR00350">
    <property type="entry name" value="lytR_cpsA_psr"/>
    <property type="match status" value="1"/>
</dbReference>
<sequence length="319" mass="34226">MSWPRRIALVLLILVVLVVAGGVALYVWAGGQVRRTDALADYSGRPPSGKGTNWLLVGSDSRQSLTPEQRKRLHVGNEEGLNTDTIMVLHRGDSGPYLVSLPRDSYVAVPGHGRNKVNVAFAEGGPKLLTRTVEQVTGLRIDRYAEVDFLGFVQVVDALGGVRMCLDKPLKDEKSGADFRAGCQEMDGVRALAYVRARYTDPEGDLGRVRRQRQLIGALGEKMLGAGVLLNPFALVPALDAGLSALTVDRAAGVPDLARLGWSMKNIADGEGAATTVPVARPGVDLGGVGDVVEWDEQGARRLFWALREDVPIPTSGNN</sequence>
<dbReference type="Pfam" id="PF03816">
    <property type="entry name" value="LytR_cpsA_psr"/>
    <property type="match status" value="1"/>
</dbReference>
<dbReference type="PANTHER" id="PTHR33392">
    <property type="entry name" value="POLYISOPRENYL-TEICHOIC ACID--PEPTIDOGLYCAN TEICHOIC ACID TRANSFERASE TAGU"/>
    <property type="match status" value="1"/>
</dbReference>